<dbReference type="RefSeq" id="WP_062476603.1">
    <property type="nucleotide sequence ID" value="NZ_CP013650.1"/>
</dbReference>
<evidence type="ECO:0000256" key="4">
    <source>
        <dbReference type="ARBA" id="ARBA00022692"/>
    </source>
</evidence>
<dbReference type="Pfam" id="PF07715">
    <property type="entry name" value="Plug"/>
    <property type="match status" value="1"/>
</dbReference>
<dbReference type="SUPFAM" id="SSF49452">
    <property type="entry name" value="Starch-binding domain-like"/>
    <property type="match status" value="1"/>
</dbReference>
<evidence type="ECO:0000256" key="7">
    <source>
        <dbReference type="SAM" id="SignalP"/>
    </source>
</evidence>
<accession>A0A0U3B1P6</accession>
<proteinExistence type="predicted"/>
<dbReference type="EMBL" id="CP013650">
    <property type="protein sequence ID" value="ALS97465.1"/>
    <property type="molecule type" value="Genomic_DNA"/>
</dbReference>
<protein>
    <submittedName>
        <fullName evidence="10">Cell envelope biogenesis protein OmpA</fullName>
    </submittedName>
</protein>
<keyword evidence="4" id="KW-0812">Transmembrane</keyword>
<dbReference type="Gene3D" id="2.40.170.20">
    <property type="entry name" value="TonB-dependent receptor, beta-barrel domain"/>
    <property type="match status" value="1"/>
</dbReference>
<dbReference type="InterPro" id="IPR037066">
    <property type="entry name" value="Plug_dom_sf"/>
</dbReference>
<dbReference type="GO" id="GO:0030246">
    <property type="term" value="F:carbohydrate binding"/>
    <property type="evidence" value="ECO:0007669"/>
    <property type="project" value="InterPro"/>
</dbReference>
<dbReference type="Pfam" id="PF25183">
    <property type="entry name" value="OMP_b-brl_4"/>
    <property type="match status" value="2"/>
</dbReference>
<evidence type="ECO:0000256" key="1">
    <source>
        <dbReference type="ARBA" id="ARBA00004571"/>
    </source>
</evidence>
<dbReference type="Gene3D" id="2.170.130.10">
    <property type="entry name" value="TonB-dependent receptor, plug domain"/>
    <property type="match status" value="1"/>
</dbReference>
<evidence type="ECO:0000256" key="2">
    <source>
        <dbReference type="ARBA" id="ARBA00022448"/>
    </source>
</evidence>
<evidence type="ECO:0000259" key="9">
    <source>
        <dbReference type="Pfam" id="PF25183"/>
    </source>
</evidence>
<dbReference type="PANTHER" id="PTHR30069">
    <property type="entry name" value="TONB-DEPENDENT OUTER MEMBRANE RECEPTOR"/>
    <property type="match status" value="1"/>
</dbReference>
<dbReference type="GO" id="GO:0009279">
    <property type="term" value="C:cell outer membrane"/>
    <property type="evidence" value="ECO:0007669"/>
    <property type="project" value="UniProtKB-SubCell"/>
</dbReference>
<dbReference type="Pfam" id="PF13620">
    <property type="entry name" value="CarboxypepD_reg"/>
    <property type="match status" value="1"/>
</dbReference>
<dbReference type="SUPFAM" id="SSF56935">
    <property type="entry name" value="Porins"/>
    <property type="match status" value="1"/>
</dbReference>
<evidence type="ECO:0000313" key="11">
    <source>
        <dbReference type="Proteomes" id="UP000068447"/>
    </source>
</evidence>
<dbReference type="InterPro" id="IPR013784">
    <property type="entry name" value="Carb-bd-like_fold"/>
</dbReference>
<evidence type="ECO:0000256" key="3">
    <source>
        <dbReference type="ARBA" id="ARBA00022452"/>
    </source>
</evidence>
<dbReference type="GO" id="GO:0015344">
    <property type="term" value="F:siderophore uptake transmembrane transporter activity"/>
    <property type="evidence" value="ECO:0007669"/>
    <property type="project" value="TreeGrafter"/>
</dbReference>
<feature type="signal peptide" evidence="7">
    <location>
        <begin position="1"/>
        <end position="26"/>
    </location>
</feature>
<keyword evidence="5" id="KW-0472">Membrane</keyword>
<feature type="domain" description="TonB-dependent transporter Oar-like beta-barrel" evidence="9">
    <location>
        <begin position="357"/>
        <end position="887"/>
    </location>
</feature>
<keyword evidence="6" id="KW-0998">Cell outer membrane</keyword>
<comment type="subcellular location">
    <subcellularLocation>
        <location evidence="1">Cell outer membrane</location>
        <topology evidence="1">Multi-pass membrane protein</topology>
    </subcellularLocation>
</comment>
<dbReference type="InterPro" id="IPR012910">
    <property type="entry name" value="Plug_dom"/>
</dbReference>
<dbReference type="Gene3D" id="2.60.40.1120">
    <property type="entry name" value="Carboxypeptidase-like, regulatory domain"/>
    <property type="match status" value="1"/>
</dbReference>
<dbReference type="Proteomes" id="UP000068447">
    <property type="component" value="Chromosome"/>
</dbReference>
<dbReference type="GO" id="GO:0044718">
    <property type="term" value="P:siderophore transmembrane transport"/>
    <property type="evidence" value="ECO:0007669"/>
    <property type="project" value="TreeGrafter"/>
</dbReference>
<evidence type="ECO:0000256" key="6">
    <source>
        <dbReference type="ARBA" id="ARBA00023237"/>
    </source>
</evidence>
<dbReference type="InterPro" id="IPR057601">
    <property type="entry name" value="Oar-like_b-barrel"/>
</dbReference>
<gene>
    <name evidence="10" type="ORF">AT746_03700</name>
</gene>
<dbReference type="STRING" id="1526571.AT746_03700"/>
<dbReference type="InterPro" id="IPR036942">
    <property type="entry name" value="Beta-barrel_TonB_sf"/>
</dbReference>
<organism evidence="10 11">
    <name type="scientific">Lacimicrobium alkaliphilum</name>
    <dbReference type="NCBI Taxonomy" id="1526571"/>
    <lineage>
        <taxon>Bacteria</taxon>
        <taxon>Pseudomonadati</taxon>
        <taxon>Pseudomonadota</taxon>
        <taxon>Gammaproteobacteria</taxon>
        <taxon>Alteromonadales</taxon>
        <taxon>Alteromonadaceae</taxon>
        <taxon>Lacimicrobium</taxon>
    </lineage>
</organism>
<evidence type="ECO:0000259" key="8">
    <source>
        <dbReference type="Pfam" id="PF07715"/>
    </source>
</evidence>
<keyword evidence="7" id="KW-0732">Signal</keyword>
<evidence type="ECO:0000256" key="5">
    <source>
        <dbReference type="ARBA" id="ARBA00023136"/>
    </source>
</evidence>
<dbReference type="OrthoDB" id="9768147at2"/>
<dbReference type="PANTHER" id="PTHR30069:SF46">
    <property type="entry name" value="OAR PROTEIN"/>
    <property type="match status" value="1"/>
</dbReference>
<keyword evidence="2" id="KW-0813">Transport</keyword>
<feature type="domain" description="TonB-dependent transporter Oar-like beta-barrel" evidence="9">
    <location>
        <begin position="247"/>
        <end position="311"/>
    </location>
</feature>
<keyword evidence="3" id="KW-1134">Transmembrane beta strand</keyword>
<reference evidence="10 11" key="1">
    <citation type="submission" date="2015-12" db="EMBL/GenBank/DDBJ databases">
        <title>Complete genome of Lacimicrobium alkaliphilum KCTC 32984.</title>
        <authorList>
            <person name="Kim S.-G."/>
            <person name="Lee Y.-J."/>
        </authorList>
    </citation>
    <scope>NUCLEOTIDE SEQUENCE [LARGE SCALE GENOMIC DNA]</scope>
    <source>
        <strain evidence="10 11">YelD216</strain>
    </source>
</reference>
<name>A0A0U3B1P6_9ALTE</name>
<evidence type="ECO:0000313" key="10">
    <source>
        <dbReference type="EMBL" id="ALS97465.1"/>
    </source>
</evidence>
<sequence>MFMKSKLNRVAVAVAMSVGLSAGAMAQETSSNISGKITGPQGNPAAGTRVTITHVPSGSTKTASVNASGQFSAEGLRVGGPYRIVIDSDQFQDTTVDEVFLTLGEAYNLNLSLEAEQNIESIIVTASQLSSSALGQLSPSASFSLEDLQKAPSINRNITDVIRMDPRVYVDETSGDANPVQCVGKSNRFNSLTVDGVKMNDSFGLGSNGYPTVRMPFSYDAIEQVSVEIAPFDVIYTGFTGCNINAVTKSGTNSVKGGFFYDYGSDSLQGDELEGDKINVPDNSDKRYGFNVGFPILEDKLFAFVSYEKYEGNSIFTRGAIGSGAINEVDLRQQDLDEIVRISNELYQYDPGPVPTSLPEEDEKLLVKLDWNINDNHRLSYTYNYNDGFFMNTSDGDANEFELLNHIYEVGAELKSHQFSLYSDWTDKFSTEARFSYLELDNRQISIENASGTVGGSNFGEVQIDVENPDNGEEVTVYLGGDDSRHANDLNYDVTGLILRGKYITDDYHTLTFGYEREALDVFNVFVQHSETEMRFNSIADFEAGLPSAIYYNNAPSGDPNDAAAVWDYKIHSVYVQDEFYANDDLTLQVGVRYDWYSTDSRPEENPDFTADYGFSNGTNLDGEGLIQPRIGFNYVLNESTDLRGGIGVFSGGNPNVWFSNNFSNNNVLQFGQRGRNFGYTDGSRSLFDDDIVYKDLEDGVPAGPGYGIPSELYDAVAAGQGANNEINYFDPDFELPSETKLSLGITHVTEQDYVLQADLLVSRTKNQAIVLRGDLEQVGTNDEGYPIYDSVRLPSFVLTNSSEDSTSYTVSFGLMKSWENGLSLTTGYAYNHAEDVQPMTSSVAFSNYQYRAFTDPQEQVSSLSDYNIEHRLTAALTYDVEFMDGYETSFSAFGLIQSGRPFSRTIPRGEVNDIYNFNPYLDSNNVLPMGNERNGEDGSWWNKVDVRVSQELPGFMDGHTASVFLVIDNFTNMLNDDWGIAERVTFNTADFDDPTPESRQGDASLWQARIGFNYNF</sequence>
<feature type="chain" id="PRO_5006836403" evidence="7">
    <location>
        <begin position="27"/>
        <end position="1017"/>
    </location>
</feature>
<dbReference type="InterPro" id="IPR039426">
    <property type="entry name" value="TonB-dep_rcpt-like"/>
</dbReference>
<dbReference type="KEGG" id="lal:AT746_03700"/>
<dbReference type="AlphaFoldDB" id="A0A0U3B1P6"/>
<feature type="domain" description="TonB-dependent receptor plug" evidence="8">
    <location>
        <begin position="141"/>
        <end position="237"/>
    </location>
</feature>
<keyword evidence="11" id="KW-1185">Reference proteome</keyword>